<gene>
    <name evidence="13" type="primary">106669262</name>
</gene>
<reference evidence="13" key="1">
    <citation type="submission" date="2022-01" db="UniProtKB">
        <authorList>
            <consortium name="EnsemblMetazoa"/>
        </authorList>
    </citation>
    <scope>IDENTIFICATION</scope>
</reference>
<name>A0A8I6RZ58_CIMLE</name>
<dbReference type="EC" id="2.1.1.282" evidence="3"/>
<dbReference type="KEGG" id="clec:106669262"/>
<dbReference type="OMA" id="TWLYVSH"/>
<dbReference type="GO" id="GO:0008033">
    <property type="term" value="P:tRNA processing"/>
    <property type="evidence" value="ECO:0007669"/>
    <property type="project" value="UniProtKB-KW"/>
</dbReference>
<keyword evidence="5" id="KW-0489">Methyltransferase</keyword>
<evidence type="ECO:0000256" key="11">
    <source>
        <dbReference type="ARBA" id="ARBA00049202"/>
    </source>
</evidence>
<sequence length="193" mass="21451">MNDKEFLNFKKQVLKGKDFSKKGQIDSAIVDLVELINCQKSYVTLSSCSGRTIVVSQSELKKGCRWIYTTHGEVDDDEFLNKCSENSINDLVVKFEPFILHVGCQSLENAKSLLSCALNCGYRNSGIVLGANGKITLGVRSTLNVEVPISNSGGLLVSLEYLKFLGSECNKKMDKNLKQFKNFEAALIEFFNT</sequence>
<dbReference type="EnsemblMetazoa" id="XM_014398599.2">
    <property type="protein sequence ID" value="XP_014254085.1"/>
    <property type="gene ID" value="LOC106669262"/>
</dbReference>
<evidence type="ECO:0000313" key="14">
    <source>
        <dbReference type="Proteomes" id="UP000494040"/>
    </source>
</evidence>
<dbReference type="Gene3D" id="3.30.1960.10">
    <property type="entry name" value="tRNA wybutosine-synthesizing-like"/>
    <property type="match status" value="1"/>
</dbReference>
<dbReference type="PANTHER" id="PTHR48418">
    <property type="entry name" value="TRNA WYBUTOSINE-SYNTHESIZING PROTEIN 3"/>
    <property type="match status" value="1"/>
</dbReference>
<dbReference type="InterPro" id="IPR036602">
    <property type="entry name" value="tRNA_yW-synthesising-like_sf"/>
</dbReference>
<accession>A0A8I6RZ58</accession>
<evidence type="ECO:0000256" key="7">
    <source>
        <dbReference type="ARBA" id="ARBA00022691"/>
    </source>
</evidence>
<dbReference type="GO" id="GO:0008168">
    <property type="term" value="F:methyltransferase activity"/>
    <property type="evidence" value="ECO:0007669"/>
    <property type="project" value="UniProtKB-KW"/>
</dbReference>
<dbReference type="OrthoDB" id="263283at2759"/>
<evidence type="ECO:0000256" key="9">
    <source>
        <dbReference type="ARBA" id="ARBA00025378"/>
    </source>
</evidence>
<evidence type="ECO:0000256" key="1">
    <source>
        <dbReference type="ARBA" id="ARBA00004797"/>
    </source>
</evidence>
<keyword evidence="6" id="KW-0808">Transferase</keyword>
<evidence type="ECO:0000256" key="8">
    <source>
        <dbReference type="ARBA" id="ARBA00022694"/>
    </source>
</evidence>
<comment type="similarity">
    <text evidence="2">Belongs to the TYW3 family.</text>
</comment>
<protein>
    <recommendedName>
        <fullName evidence="4">tRNA wybutosine-synthesizing protein 3 homolog</fullName>
        <ecNumber evidence="3">2.1.1.282</ecNumber>
    </recommendedName>
    <alternativeName>
        <fullName evidence="10">tRNA(Phe) 7-((3-amino-3-carboxypropyl)-4-demethylwyosine(37)-N(4))-methyltransferase</fullName>
    </alternativeName>
</protein>
<dbReference type="SUPFAM" id="SSF111278">
    <property type="entry name" value="SSo0622-like"/>
    <property type="match status" value="1"/>
</dbReference>
<dbReference type="PANTHER" id="PTHR48418:SF1">
    <property type="entry name" value="TRNA WYBUTOSINE-SYNTHESIZING PROTEIN 3"/>
    <property type="match status" value="1"/>
</dbReference>
<dbReference type="Pfam" id="PF02676">
    <property type="entry name" value="TYW3"/>
    <property type="match status" value="1"/>
</dbReference>
<keyword evidence="14" id="KW-1185">Reference proteome</keyword>
<dbReference type="Proteomes" id="UP000494040">
    <property type="component" value="Unassembled WGS sequence"/>
</dbReference>
<evidence type="ECO:0000256" key="2">
    <source>
        <dbReference type="ARBA" id="ARBA00008569"/>
    </source>
</evidence>
<evidence type="ECO:0000256" key="10">
    <source>
        <dbReference type="ARBA" id="ARBA00030554"/>
    </source>
</evidence>
<comment type="pathway">
    <text evidence="1">tRNA modification; wybutosine-tRNA(Phe) biosynthesis.</text>
</comment>
<evidence type="ECO:0000313" key="13">
    <source>
        <dbReference type="EnsemblMetazoa" id="XP_014254085.1"/>
    </source>
</evidence>
<proteinExistence type="inferred from homology"/>
<keyword evidence="7" id="KW-0949">S-adenosyl-L-methionine</keyword>
<comment type="function">
    <text evidence="9">Probable S-adenosyl-L-methionine-dependent methyltransferase that acts as a component of the wybutosine biosynthesis pathway. Wybutosine is a hyper modified guanosine with a tricyclic base found at the 3'-position adjacent to the anticodon of eukaryotic phenylalanine tRNA.</text>
</comment>
<evidence type="ECO:0000256" key="4">
    <source>
        <dbReference type="ARBA" id="ARBA00016536"/>
    </source>
</evidence>
<dbReference type="GO" id="GO:0032259">
    <property type="term" value="P:methylation"/>
    <property type="evidence" value="ECO:0007669"/>
    <property type="project" value="UniProtKB-KW"/>
</dbReference>
<dbReference type="InterPro" id="IPR003827">
    <property type="entry name" value="tRNA_yW-synthesising"/>
</dbReference>
<dbReference type="AlphaFoldDB" id="A0A8I6RZ58"/>
<feature type="domain" description="tRNA wybutosine-synthesizing protein" evidence="12">
    <location>
        <begin position="15"/>
        <end position="187"/>
    </location>
</feature>
<evidence type="ECO:0000256" key="5">
    <source>
        <dbReference type="ARBA" id="ARBA00022603"/>
    </source>
</evidence>
<evidence type="ECO:0000256" key="6">
    <source>
        <dbReference type="ARBA" id="ARBA00022679"/>
    </source>
</evidence>
<evidence type="ECO:0000256" key="3">
    <source>
        <dbReference type="ARBA" id="ARBA00012750"/>
    </source>
</evidence>
<organism evidence="13 14">
    <name type="scientific">Cimex lectularius</name>
    <name type="common">Bed bug</name>
    <name type="synonym">Acanthia lectularia</name>
    <dbReference type="NCBI Taxonomy" id="79782"/>
    <lineage>
        <taxon>Eukaryota</taxon>
        <taxon>Metazoa</taxon>
        <taxon>Ecdysozoa</taxon>
        <taxon>Arthropoda</taxon>
        <taxon>Hexapoda</taxon>
        <taxon>Insecta</taxon>
        <taxon>Pterygota</taxon>
        <taxon>Neoptera</taxon>
        <taxon>Paraneoptera</taxon>
        <taxon>Hemiptera</taxon>
        <taxon>Heteroptera</taxon>
        <taxon>Panheteroptera</taxon>
        <taxon>Cimicomorpha</taxon>
        <taxon>Cimicidae</taxon>
        <taxon>Cimex</taxon>
    </lineage>
</organism>
<evidence type="ECO:0000259" key="12">
    <source>
        <dbReference type="Pfam" id="PF02676"/>
    </source>
</evidence>
<comment type="catalytic activity">
    <reaction evidence="11">
        <text>4-demethyl-7-[(3S)-3-amino-3-carboxypropyl]wyosine(37) in tRNA(Phe) + S-adenosyl-L-methionine = 7-[(3S)-3-amino-3-carboxypropyl]wyosine(37) in tRNA(Phe) + S-adenosyl-L-homocysteine + H(+)</text>
        <dbReference type="Rhea" id="RHEA:36635"/>
        <dbReference type="Rhea" id="RHEA-COMP:10378"/>
        <dbReference type="Rhea" id="RHEA-COMP:10379"/>
        <dbReference type="ChEBI" id="CHEBI:15378"/>
        <dbReference type="ChEBI" id="CHEBI:57856"/>
        <dbReference type="ChEBI" id="CHEBI:59789"/>
        <dbReference type="ChEBI" id="CHEBI:73543"/>
        <dbReference type="ChEBI" id="CHEBI:73550"/>
        <dbReference type="EC" id="2.1.1.282"/>
    </reaction>
</comment>
<keyword evidence="8" id="KW-0819">tRNA processing</keyword>
<dbReference type="UniPathway" id="UPA00375"/>